<sequence>MTVPTPAPRVVIAPDKFKGTLTAAAVATHVAAGLRSVLPDVEVVAVPVADGGDGTLAAAEAAGFARVTVPAHGPTGEDRKASYGVRGSEAVVELAEVCGLDLLADTGLAPLTATSRGTGDLIAAALDDGARRVVVGIGGSASTDGGLGLLQALGARVTGADGREVGPGGLGLEQAVALDLSGLHPGLSGAEVVVACDVDNPLTGSRGAAAVYGPQKGASPDDVERLDAALARWADLVAATTGRDHRDDPGAGAAGGVGFGMVAVAGATTRPGAELVFELAGLHDALTGATLVITGEGALDRQTLHGKAPAAVAAVARDAGVPVVAVAGKVTLPEGELRAAGIDAAYALLDEAASVKEAFEAPGPLLERLGARIAREHLGGGR</sequence>
<proteinExistence type="inferred from homology"/>
<reference evidence="5" key="1">
    <citation type="submission" date="2024-05" db="EMBL/GenBank/DDBJ databases">
        <authorList>
            <person name="Kim S."/>
            <person name="Heo J."/>
            <person name="Choi H."/>
            <person name="Choi Y."/>
            <person name="Kwon S.-W."/>
            <person name="Kim Y."/>
        </authorList>
    </citation>
    <scope>NUCLEOTIDE SEQUENCE</scope>
    <source>
        <strain evidence="5">KACC 23699</strain>
    </source>
</reference>
<dbReference type="Pfam" id="PF02595">
    <property type="entry name" value="Gly_kinase"/>
    <property type="match status" value="1"/>
</dbReference>
<name>A0AAU7JPC3_9MICO</name>
<evidence type="ECO:0000256" key="1">
    <source>
        <dbReference type="ARBA" id="ARBA00006284"/>
    </source>
</evidence>
<dbReference type="NCBIfam" id="TIGR00045">
    <property type="entry name" value="glycerate kinase"/>
    <property type="match status" value="1"/>
</dbReference>
<dbReference type="Gene3D" id="3.90.1510.10">
    <property type="entry name" value="Glycerate kinase, domain 2"/>
    <property type="match status" value="1"/>
</dbReference>
<dbReference type="InterPro" id="IPR036129">
    <property type="entry name" value="Glycerate_kinase_sf"/>
</dbReference>
<evidence type="ECO:0000256" key="3">
    <source>
        <dbReference type="ARBA" id="ARBA00022777"/>
    </source>
</evidence>
<accession>A0AAU7JPC3</accession>
<keyword evidence="3 4" id="KW-0418">Kinase</keyword>
<dbReference type="GO" id="GO:0008887">
    <property type="term" value="F:glycerate kinase activity"/>
    <property type="evidence" value="ECO:0007669"/>
    <property type="project" value="UniProtKB-UniRule"/>
</dbReference>
<dbReference type="EMBL" id="CP157483">
    <property type="protein sequence ID" value="XBO41974.1"/>
    <property type="molecule type" value="Genomic_DNA"/>
</dbReference>
<dbReference type="InterPro" id="IPR004381">
    <property type="entry name" value="Glycerate_kinase"/>
</dbReference>
<evidence type="ECO:0000313" key="5">
    <source>
        <dbReference type="EMBL" id="XBO41974.1"/>
    </source>
</evidence>
<gene>
    <name evidence="5" type="ORF">ABEG17_10250</name>
</gene>
<dbReference type="RefSeq" id="WP_406829374.1">
    <property type="nucleotide sequence ID" value="NZ_CP157483.1"/>
</dbReference>
<dbReference type="PANTHER" id="PTHR21599">
    <property type="entry name" value="GLYCERATE KINASE"/>
    <property type="match status" value="1"/>
</dbReference>
<keyword evidence="2 4" id="KW-0808">Transferase</keyword>
<dbReference type="AlphaFoldDB" id="A0AAU7JPC3"/>
<organism evidence="5">
    <name type="scientific">Pedococcus sp. KACC 23699</name>
    <dbReference type="NCBI Taxonomy" id="3149228"/>
    <lineage>
        <taxon>Bacteria</taxon>
        <taxon>Bacillati</taxon>
        <taxon>Actinomycetota</taxon>
        <taxon>Actinomycetes</taxon>
        <taxon>Micrococcales</taxon>
        <taxon>Intrasporangiaceae</taxon>
        <taxon>Pedococcus</taxon>
    </lineage>
</organism>
<dbReference type="Gene3D" id="3.40.50.10350">
    <property type="entry name" value="Glycerate kinase, domain 1"/>
    <property type="match status" value="1"/>
</dbReference>
<dbReference type="InterPro" id="IPR018193">
    <property type="entry name" value="Glyc_kinase_flavodox-like_fold"/>
</dbReference>
<evidence type="ECO:0000256" key="2">
    <source>
        <dbReference type="ARBA" id="ARBA00022679"/>
    </source>
</evidence>
<dbReference type="SUPFAM" id="SSF110738">
    <property type="entry name" value="Glycerate kinase I"/>
    <property type="match status" value="1"/>
</dbReference>
<dbReference type="InterPro" id="IPR018197">
    <property type="entry name" value="Glycerate_kinase_RE-like"/>
</dbReference>
<dbReference type="PANTHER" id="PTHR21599:SF0">
    <property type="entry name" value="GLYCERATE KINASE"/>
    <property type="match status" value="1"/>
</dbReference>
<dbReference type="PIRSF" id="PIRSF006078">
    <property type="entry name" value="GlxK"/>
    <property type="match status" value="1"/>
</dbReference>
<comment type="similarity">
    <text evidence="1 4">Belongs to the glycerate kinase type-1 family.</text>
</comment>
<dbReference type="EC" id="2.7.1.31" evidence="5"/>
<dbReference type="GO" id="GO:0031388">
    <property type="term" value="P:organic acid phosphorylation"/>
    <property type="evidence" value="ECO:0007669"/>
    <property type="project" value="UniProtKB-UniRule"/>
</dbReference>
<evidence type="ECO:0000256" key="4">
    <source>
        <dbReference type="PIRNR" id="PIRNR006078"/>
    </source>
</evidence>
<protein>
    <submittedName>
        <fullName evidence="5">Glycerate kinase</fullName>
        <ecNumber evidence="5">2.7.1.31</ecNumber>
    </submittedName>
</protein>